<dbReference type="CDD" id="cd02150">
    <property type="entry name" value="nitroreductase"/>
    <property type="match status" value="1"/>
</dbReference>
<dbReference type="PANTHER" id="PTHR43673">
    <property type="entry name" value="NAD(P)H NITROREDUCTASE YDGI-RELATED"/>
    <property type="match status" value="1"/>
</dbReference>
<keyword evidence="3" id="KW-0285">Flavoprotein</keyword>
<evidence type="ECO:0000256" key="3">
    <source>
        <dbReference type="ARBA" id="ARBA00022630"/>
    </source>
</evidence>
<evidence type="ECO:0000313" key="7">
    <source>
        <dbReference type="EMBL" id="QAR32496.1"/>
    </source>
</evidence>
<sequence length="173" mass="19122">MQILEAIFNRRSIRRFSVVKKVEKDKIETLLKAAMSAPSAGNQQPWAFVVIEDESTLREIPSIHPYGAMFSQAPLGIVVCADPSKEKHKGYWPQDCAAAVQNILLATQALGLEAVWCGLYPNEKPEAAVKELLKIPEDIRAMALIAIGYSDAKGHPADRFDAGRVHKNRWGGK</sequence>
<reference evidence="7 8" key="1">
    <citation type="submission" date="2019-01" db="EMBL/GenBank/DDBJ databases">
        <title>Geovibrio thiophilus DSM 11263, complete genome.</title>
        <authorList>
            <person name="Spring S."/>
            <person name="Bunk B."/>
            <person name="Sproer C."/>
        </authorList>
    </citation>
    <scope>NUCLEOTIDE SEQUENCE [LARGE SCALE GENOMIC DNA]</scope>
    <source>
        <strain evidence="7 8">DSM 11263</strain>
    </source>
</reference>
<dbReference type="Gene3D" id="3.40.109.10">
    <property type="entry name" value="NADH Oxidase"/>
    <property type="match status" value="1"/>
</dbReference>
<dbReference type="EMBL" id="CP035108">
    <property type="protein sequence ID" value="QAR32496.1"/>
    <property type="molecule type" value="Genomic_DNA"/>
</dbReference>
<dbReference type="KEGG" id="gtl:EP073_03480"/>
<evidence type="ECO:0000256" key="2">
    <source>
        <dbReference type="ARBA" id="ARBA00007118"/>
    </source>
</evidence>
<dbReference type="InterPro" id="IPR000415">
    <property type="entry name" value="Nitroreductase-like"/>
</dbReference>
<organism evidence="7 8">
    <name type="scientific">Geovibrio thiophilus</name>
    <dbReference type="NCBI Taxonomy" id="139438"/>
    <lineage>
        <taxon>Bacteria</taxon>
        <taxon>Pseudomonadati</taxon>
        <taxon>Deferribacterota</taxon>
        <taxon>Deferribacteres</taxon>
        <taxon>Deferribacterales</taxon>
        <taxon>Geovibrionaceae</taxon>
        <taxon>Geovibrio</taxon>
    </lineage>
</organism>
<evidence type="ECO:0000256" key="1">
    <source>
        <dbReference type="ARBA" id="ARBA00001917"/>
    </source>
</evidence>
<evidence type="ECO:0000313" key="8">
    <source>
        <dbReference type="Proteomes" id="UP000287502"/>
    </source>
</evidence>
<dbReference type="AlphaFoldDB" id="A0A3R5XW24"/>
<dbReference type="OrthoDB" id="9812105at2"/>
<evidence type="ECO:0000259" key="6">
    <source>
        <dbReference type="Pfam" id="PF00881"/>
    </source>
</evidence>
<feature type="domain" description="Nitroreductase" evidence="6">
    <location>
        <begin position="8"/>
        <end position="59"/>
    </location>
</feature>
<dbReference type="InterPro" id="IPR029479">
    <property type="entry name" value="Nitroreductase"/>
</dbReference>
<dbReference type="PANTHER" id="PTHR43673:SF2">
    <property type="entry name" value="NITROREDUCTASE"/>
    <property type="match status" value="1"/>
</dbReference>
<proteinExistence type="inferred from homology"/>
<gene>
    <name evidence="7" type="ORF">EP073_03480</name>
</gene>
<comment type="cofactor">
    <cofactor evidence="1">
        <name>FMN</name>
        <dbReference type="ChEBI" id="CHEBI:58210"/>
    </cofactor>
</comment>
<dbReference type="SUPFAM" id="SSF55469">
    <property type="entry name" value="FMN-dependent nitroreductase-like"/>
    <property type="match status" value="1"/>
</dbReference>
<feature type="domain" description="Nitroreductase" evidence="6">
    <location>
        <begin position="67"/>
        <end position="149"/>
    </location>
</feature>
<keyword evidence="5" id="KW-0560">Oxidoreductase</keyword>
<protein>
    <submittedName>
        <fullName evidence="7">Nitroreductase family protein</fullName>
    </submittedName>
</protein>
<keyword evidence="4" id="KW-0288">FMN</keyword>
<dbReference type="GO" id="GO:0016491">
    <property type="term" value="F:oxidoreductase activity"/>
    <property type="evidence" value="ECO:0007669"/>
    <property type="project" value="UniProtKB-KW"/>
</dbReference>
<dbReference type="Proteomes" id="UP000287502">
    <property type="component" value="Chromosome"/>
</dbReference>
<accession>A0A3R5XW24</accession>
<evidence type="ECO:0000256" key="5">
    <source>
        <dbReference type="ARBA" id="ARBA00023002"/>
    </source>
</evidence>
<name>A0A3R5XW24_9BACT</name>
<evidence type="ECO:0000256" key="4">
    <source>
        <dbReference type="ARBA" id="ARBA00022643"/>
    </source>
</evidence>
<dbReference type="RefSeq" id="WP_128465783.1">
    <property type="nucleotide sequence ID" value="NZ_CP035108.1"/>
</dbReference>
<dbReference type="Pfam" id="PF00881">
    <property type="entry name" value="Nitroreductase"/>
    <property type="match status" value="2"/>
</dbReference>
<keyword evidence="8" id="KW-1185">Reference proteome</keyword>
<comment type="similarity">
    <text evidence="2">Belongs to the nitroreductase family.</text>
</comment>